<protein>
    <submittedName>
        <fullName evidence="1">Uncharacterized protein</fullName>
    </submittedName>
</protein>
<dbReference type="Proteomes" id="UP000585614">
    <property type="component" value="Unassembled WGS sequence"/>
</dbReference>
<accession>A0A7J7VEH6</accession>
<evidence type="ECO:0000313" key="2">
    <source>
        <dbReference type="Proteomes" id="UP000585614"/>
    </source>
</evidence>
<reference evidence="1 2" key="1">
    <citation type="journal article" date="2020" name="Nature">
        <title>Six reference-quality genomes reveal evolution of bat adaptations.</title>
        <authorList>
            <person name="Jebb D."/>
            <person name="Huang Z."/>
            <person name="Pippel M."/>
            <person name="Hughes G.M."/>
            <person name="Lavrichenko K."/>
            <person name="Devanna P."/>
            <person name="Winkler S."/>
            <person name="Jermiin L.S."/>
            <person name="Skirmuntt E.C."/>
            <person name="Katzourakis A."/>
            <person name="Burkitt-Gray L."/>
            <person name="Ray D.A."/>
            <person name="Sullivan K.A.M."/>
            <person name="Roscito J.G."/>
            <person name="Kirilenko B.M."/>
            <person name="Davalos L.M."/>
            <person name="Corthals A.P."/>
            <person name="Power M.L."/>
            <person name="Jones G."/>
            <person name="Ransome R.D."/>
            <person name="Dechmann D.K.N."/>
            <person name="Locatelli A.G."/>
            <person name="Puechmaille S.J."/>
            <person name="Fedrigo O."/>
            <person name="Jarvis E.D."/>
            <person name="Hiller M."/>
            <person name="Vernes S.C."/>
            <person name="Myers E.W."/>
            <person name="Teeling E.C."/>
        </authorList>
    </citation>
    <scope>NUCLEOTIDE SEQUENCE [LARGE SCALE GENOMIC DNA]</scope>
    <source>
        <strain evidence="1">MRhiFer1</strain>
        <tissue evidence="1">Lung</tissue>
    </source>
</reference>
<name>A0A7J7VEH6_RHIFE</name>
<dbReference type="EMBL" id="JACAGC010000013">
    <property type="protein sequence ID" value="KAF6323366.1"/>
    <property type="molecule type" value="Genomic_DNA"/>
</dbReference>
<evidence type="ECO:0000313" key="1">
    <source>
        <dbReference type="EMBL" id="KAF6323366.1"/>
    </source>
</evidence>
<comment type="caution">
    <text evidence="1">The sequence shown here is derived from an EMBL/GenBank/DDBJ whole genome shotgun (WGS) entry which is preliminary data.</text>
</comment>
<organism evidence="1 2">
    <name type="scientific">Rhinolophus ferrumequinum</name>
    <name type="common">Greater horseshoe bat</name>
    <dbReference type="NCBI Taxonomy" id="59479"/>
    <lineage>
        <taxon>Eukaryota</taxon>
        <taxon>Metazoa</taxon>
        <taxon>Chordata</taxon>
        <taxon>Craniata</taxon>
        <taxon>Vertebrata</taxon>
        <taxon>Euteleostomi</taxon>
        <taxon>Mammalia</taxon>
        <taxon>Eutheria</taxon>
        <taxon>Laurasiatheria</taxon>
        <taxon>Chiroptera</taxon>
        <taxon>Yinpterochiroptera</taxon>
        <taxon>Rhinolophoidea</taxon>
        <taxon>Rhinolophidae</taxon>
        <taxon>Rhinolophinae</taxon>
        <taxon>Rhinolophus</taxon>
    </lineage>
</organism>
<gene>
    <name evidence="1" type="ORF">mRhiFer1_008349</name>
</gene>
<proteinExistence type="predicted"/>
<sequence length="124" mass="14321">MCTAMKYHLRLDLRTAGYVNAIASLQGNRHHSQQVNPNQPLKKKEIKVRRPYTKLMRVKVELAYARGPCAYYAFRQKVSSVWWCCLAPWLLPNSQSCDLEKYLLFKSSQLLAASALYKSEMCCT</sequence>
<dbReference type="AlphaFoldDB" id="A0A7J7VEH6"/>